<keyword evidence="3" id="KW-1185">Reference proteome</keyword>
<dbReference type="Proteomes" id="UP000077355">
    <property type="component" value="Unassembled WGS sequence"/>
</dbReference>
<evidence type="ECO:0000313" key="2">
    <source>
        <dbReference type="EMBL" id="OAB45086.1"/>
    </source>
</evidence>
<evidence type="ECO:0000256" key="1">
    <source>
        <dbReference type="SAM" id="Coils"/>
    </source>
</evidence>
<sequence>MKPWIIIVMLGAAALVYAVMLPKRQSDKMSSEQVVKEVESTLEQYMADIEEENDTLVELVGQMKKDTSAKHMAMEEQLKEMRQRLLEVEQRSVQQGARITDVEKEKPLQVTALAEIQNVGVITTNLPENEPSDEVPETVNSIKHRYSELFELYNQGKSIDIIGKLVGLQRGEVQLILQLAKQEELR</sequence>
<dbReference type="EMBL" id="LVJI01000018">
    <property type="protein sequence ID" value="OAB45086.1"/>
    <property type="molecule type" value="Genomic_DNA"/>
</dbReference>
<evidence type="ECO:0000313" key="3">
    <source>
        <dbReference type="Proteomes" id="UP000077355"/>
    </source>
</evidence>
<reference evidence="2 3" key="1">
    <citation type="submission" date="2016-03" db="EMBL/GenBank/DDBJ databases">
        <title>Draft genome sequence of Paenibacillus antarcticus CECT 5836.</title>
        <authorList>
            <person name="Shin S.-K."/>
            <person name="Yi H."/>
        </authorList>
    </citation>
    <scope>NUCLEOTIDE SEQUENCE [LARGE SCALE GENOMIC DNA]</scope>
    <source>
        <strain evidence="2 3">CECT 5836</strain>
    </source>
</reference>
<organism evidence="2 3">
    <name type="scientific">Paenibacillus antarcticus</name>
    <dbReference type="NCBI Taxonomy" id="253703"/>
    <lineage>
        <taxon>Bacteria</taxon>
        <taxon>Bacillati</taxon>
        <taxon>Bacillota</taxon>
        <taxon>Bacilli</taxon>
        <taxon>Bacillales</taxon>
        <taxon>Paenibacillaceae</taxon>
        <taxon>Paenibacillus</taxon>
    </lineage>
</organism>
<comment type="caution">
    <text evidence="2">The sequence shown here is derived from an EMBL/GenBank/DDBJ whole genome shotgun (WGS) entry which is preliminary data.</text>
</comment>
<name>A0A168MV53_9BACL</name>
<proteinExistence type="predicted"/>
<keyword evidence="1" id="KW-0175">Coiled coil</keyword>
<dbReference type="AlphaFoldDB" id="A0A168MV53"/>
<accession>A0A168MV53</accession>
<gene>
    <name evidence="2" type="ORF">PBAT_14195</name>
</gene>
<protein>
    <submittedName>
        <fullName evidence="2">Uncharacterized protein</fullName>
    </submittedName>
</protein>
<dbReference type="RefSeq" id="WP_246168186.1">
    <property type="nucleotide sequence ID" value="NZ_CP043611.1"/>
</dbReference>
<feature type="coiled-coil region" evidence="1">
    <location>
        <begin position="35"/>
        <end position="91"/>
    </location>
</feature>